<evidence type="ECO:0000313" key="2">
    <source>
        <dbReference type="EMBL" id="JAR94476.1"/>
    </source>
</evidence>
<evidence type="ECO:0000256" key="1">
    <source>
        <dbReference type="SAM" id="MobiDB-lite"/>
    </source>
</evidence>
<feature type="region of interest" description="Disordered" evidence="1">
    <location>
        <begin position="36"/>
        <end position="79"/>
    </location>
</feature>
<accession>A0A147BUQ3</accession>
<feature type="compositionally biased region" description="Basic residues" evidence="1">
    <location>
        <begin position="42"/>
        <end position="71"/>
    </location>
</feature>
<sequence>MAPAAPATTTTTAARPTAAAPVRAVAWPAVSPTASSWAARTRAPRGRQRRCSLGRGMHRRTVLPRRPRRRGTPWARHSPRRYIQPTTRGAAFHPRLPRLSVLLRPCPEWHSGRETVYSPGNYLRASRKRPCISCRRGACWRSVWTTP</sequence>
<organism evidence="2">
    <name type="scientific">Ixodes ricinus</name>
    <name type="common">Common tick</name>
    <name type="synonym">Acarus ricinus</name>
    <dbReference type="NCBI Taxonomy" id="34613"/>
    <lineage>
        <taxon>Eukaryota</taxon>
        <taxon>Metazoa</taxon>
        <taxon>Ecdysozoa</taxon>
        <taxon>Arthropoda</taxon>
        <taxon>Chelicerata</taxon>
        <taxon>Arachnida</taxon>
        <taxon>Acari</taxon>
        <taxon>Parasitiformes</taxon>
        <taxon>Ixodida</taxon>
        <taxon>Ixodoidea</taxon>
        <taxon>Ixodidae</taxon>
        <taxon>Ixodinae</taxon>
        <taxon>Ixodes</taxon>
    </lineage>
</organism>
<protein>
    <submittedName>
        <fullName evidence="2">Putative integumentary mucin c.1-like protein</fullName>
    </submittedName>
</protein>
<name>A0A147BUQ3_IXORI</name>
<proteinExistence type="predicted"/>
<dbReference type="EMBL" id="GEGO01000928">
    <property type="protein sequence ID" value="JAR94476.1"/>
    <property type="molecule type" value="Transcribed_RNA"/>
</dbReference>
<reference evidence="2" key="1">
    <citation type="journal article" date="2018" name="PLoS Negl. Trop. Dis.">
        <title>Sialome diversity of ticks revealed by RNAseq of single tick salivary glands.</title>
        <authorList>
            <person name="Perner J."/>
            <person name="Kropackova S."/>
            <person name="Kopacek P."/>
            <person name="Ribeiro J.M."/>
        </authorList>
    </citation>
    <scope>NUCLEOTIDE SEQUENCE</scope>
    <source>
        <strain evidence="2">Siblings of single egg batch collected in Ceske Budejovice</strain>
        <tissue evidence="2">Salivary glands</tissue>
    </source>
</reference>
<dbReference type="AlphaFoldDB" id="A0A147BUQ3"/>